<evidence type="ECO:0000256" key="5">
    <source>
        <dbReference type="PIRNR" id="PIRNR000806"/>
    </source>
</evidence>
<proteinExistence type="inferred from homology"/>
<comment type="caution">
    <text evidence="6">The sequence shown here is derived from an EMBL/GenBank/DDBJ whole genome shotgun (WGS) entry which is preliminary data.</text>
</comment>
<evidence type="ECO:0000256" key="1">
    <source>
        <dbReference type="ARBA" id="ARBA00010401"/>
    </source>
</evidence>
<reference evidence="6 7" key="1">
    <citation type="journal article" date="2022" name="bioRxiv">
        <title>Genomics of Preaxostyla Flagellates Illuminates Evolutionary Transitions and the Path Towards Mitochondrial Loss.</title>
        <authorList>
            <person name="Novak L.V.F."/>
            <person name="Treitli S.C."/>
            <person name="Pyrih J."/>
            <person name="Halakuc P."/>
            <person name="Pipaliya S.V."/>
            <person name="Vacek V."/>
            <person name="Brzon O."/>
            <person name="Soukal P."/>
            <person name="Eme L."/>
            <person name="Dacks J.B."/>
            <person name="Karnkowska A."/>
            <person name="Elias M."/>
            <person name="Hampl V."/>
        </authorList>
    </citation>
    <scope>NUCLEOTIDE SEQUENCE [LARGE SCALE GENOMIC DNA]</scope>
    <source>
        <strain evidence="6">NAU3</strain>
        <tissue evidence="6">Gut</tissue>
    </source>
</reference>
<comment type="catalytic activity">
    <reaction evidence="5">
        <text>alpha-D-glucose 1-phosphate + UTP + H(+) = UDP-alpha-D-glucose + diphosphate</text>
        <dbReference type="Rhea" id="RHEA:19889"/>
        <dbReference type="ChEBI" id="CHEBI:15378"/>
        <dbReference type="ChEBI" id="CHEBI:33019"/>
        <dbReference type="ChEBI" id="CHEBI:46398"/>
        <dbReference type="ChEBI" id="CHEBI:58601"/>
        <dbReference type="ChEBI" id="CHEBI:58885"/>
        <dbReference type="EC" id="2.7.7.9"/>
    </reaction>
</comment>
<dbReference type="InterPro" id="IPR029044">
    <property type="entry name" value="Nucleotide-diphossugar_trans"/>
</dbReference>
<evidence type="ECO:0000256" key="3">
    <source>
        <dbReference type="ARBA" id="ARBA00022679"/>
    </source>
</evidence>
<evidence type="ECO:0000313" key="6">
    <source>
        <dbReference type="EMBL" id="KAK2954205.1"/>
    </source>
</evidence>
<dbReference type="Proteomes" id="UP001281761">
    <property type="component" value="Unassembled WGS sequence"/>
</dbReference>
<keyword evidence="4 5" id="KW-0548">Nucleotidyltransferase</keyword>
<keyword evidence="7" id="KW-1185">Reference proteome</keyword>
<evidence type="ECO:0000256" key="2">
    <source>
        <dbReference type="ARBA" id="ARBA00012415"/>
    </source>
</evidence>
<dbReference type="InterPro" id="IPR016267">
    <property type="entry name" value="UDPGP_trans"/>
</dbReference>
<evidence type="ECO:0000256" key="4">
    <source>
        <dbReference type="ARBA" id="ARBA00022695"/>
    </source>
</evidence>
<name>A0ABQ9XSZ7_9EUKA</name>
<dbReference type="GO" id="GO:0003983">
    <property type="term" value="F:UTP:glucose-1-phosphate uridylyltransferase activity"/>
    <property type="evidence" value="ECO:0007669"/>
    <property type="project" value="UniProtKB-EC"/>
</dbReference>
<dbReference type="EMBL" id="JARBJD010000081">
    <property type="protein sequence ID" value="KAK2954205.1"/>
    <property type="molecule type" value="Genomic_DNA"/>
</dbReference>
<dbReference type="Gene3D" id="2.160.10.10">
    <property type="entry name" value="Hexapeptide repeat proteins"/>
    <property type="match status" value="1"/>
</dbReference>
<dbReference type="InterPro" id="IPR002618">
    <property type="entry name" value="UDPGP_fam"/>
</dbReference>
<organism evidence="6 7">
    <name type="scientific">Blattamonas nauphoetae</name>
    <dbReference type="NCBI Taxonomy" id="2049346"/>
    <lineage>
        <taxon>Eukaryota</taxon>
        <taxon>Metamonada</taxon>
        <taxon>Preaxostyla</taxon>
        <taxon>Oxymonadida</taxon>
        <taxon>Blattamonas</taxon>
    </lineage>
</organism>
<gene>
    <name evidence="6" type="ORF">BLNAU_10860</name>
</gene>
<accession>A0ABQ9XSZ7</accession>
<dbReference type="SUPFAM" id="SSF53448">
    <property type="entry name" value="Nucleotide-diphospho-sugar transferases"/>
    <property type="match status" value="1"/>
</dbReference>
<dbReference type="EC" id="2.7.7.9" evidence="2 5"/>
<sequence length="461" mass="50876">MSLADTLTALVGKASSERMLDLIARKDQAPIQWDRVIPLPENQTSDYAKLPEVPKDKLKDIVKKVALVKLNGGLGTTMGLSGPKCMIVVKEKKSFLELVLEQVRTFNKEFECSLPLVLMNSFNTETETKRVTSAYTDVDVIHFNQHQFPRLRLADLTPLAKDKTAPGNCWYPPGHGDIYDSLKESGTLDMLIKRGIEYIFISNIDNLGATFDERILYQLIESKADVLMELTPKTPIDVKGGTVITYPRADGSIGYRLLEIAQVPGEHVQEFKSMRKFSMFNSGNLWVRLGFIDDNLKTNTLQLDTIKNTKVIDGEKVLQLETACGAIVSLAKTASIVCVPRSRFIPTKSCGDLILIMSNFYEWRNGRLLVSPRRGISSMPVISLGPCYAKIQDIDSRCPSPPGLVDLESLTIVGDVTFQAGVELKGNIVIVPTEGKKLVIPAGSVLDNCTVTGCLSVIPRV</sequence>
<evidence type="ECO:0000313" key="7">
    <source>
        <dbReference type="Proteomes" id="UP001281761"/>
    </source>
</evidence>
<comment type="similarity">
    <text evidence="1 5">Belongs to the UDPGP type 1 family.</text>
</comment>
<dbReference type="Gene3D" id="3.90.550.10">
    <property type="entry name" value="Spore Coat Polysaccharide Biosynthesis Protein SpsA, Chain A"/>
    <property type="match status" value="1"/>
</dbReference>
<dbReference type="Pfam" id="PF01704">
    <property type="entry name" value="UDPGP"/>
    <property type="match status" value="1"/>
</dbReference>
<dbReference type="PIRSF" id="PIRSF000806">
    <property type="entry name" value="UDPGP"/>
    <property type="match status" value="1"/>
</dbReference>
<keyword evidence="3 5" id="KW-0808">Transferase</keyword>
<protein>
    <recommendedName>
        <fullName evidence="2 5">UTP--glucose-1-phosphate uridylyltransferase</fullName>
        <ecNumber evidence="2 5">2.7.7.9</ecNumber>
    </recommendedName>
</protein>
<dbReference type="PANTHER" id="PTHR43511">
    <property type="match status" value="1"/>
</dbReference>